<dbReference type="InterPro" id="IPR050873">
    <property type="entry name" value="V-ATPase_V0D/AC39_subunit"/>
</dbReference>
<reference evidence="3 4" key="1">
    <citation type="submission" date="2021-03" db="EMBL/GenBank/DDBJ databases">
        <title>Genomic Encyclopedia of Type Strains, Phase IV (KMG-IV): sequencing the most valuable type-strain genomes for metagenomic binning, comparative biology and taxonomic classification.</title>
        <authorList>
            <person name="Goeker M."/>
        </authorList>
    </citation>
    <scope>NUCLEOTIDE SEQUENCE [LARGE SCALE GENOMIC DNA]</scope>
    <source>
        <strain evidence="3 4">DSM 24004</strain>
    </source>
</reference>
<dbReference type="Gene3D" id="1.10.132.50">
    <property type="entry name" value="ATP synthase (C/AC39) subunit, domain 3"/>
    <property type="match status" value="2"/>
</dbReference>
<dbReference type="InterPro" id="IPR002843">
    <property type="entry name" value="ATPase_V0-cplx_csu/dsu"/>
</dbReference>
<dbReference type="Pfam" id="PF01992">
    <property type="entry name" value="vATP-synt_AC39"/>
    <property type="match status" value="1"/>
</dbReference>
<keyword evidence="2" id="KW-0406">Ion transport</keyword>
<dbReference type="PANTHER" id="PTHR38682:SF1">
    <property type="entry name" value="V-TYPE ATP SYNTHASE SUBUNIT C"/>
    <property type="match status" value="1"/>
</dbReference>
<comment type="caution">
    <text evidence="3">The sequence shown here is derived from an EMBL/GenBank/DDBJ whole genome shotgun (WGS) entry which is preliminary data.</text>
</comment>
<dbReference type="EMBL" id="JAGGKS010000003">
    <property type="protein sequence ID" value="MBP1925495.1"/>
    <property type="molecule type" value="Genomic_DNA"/>
</dbReference>
<proteinExistence type="predicted"/>
<keyword evidence="1" id="KW-0813">Transport</keyword>
<evidence type="ECO:0000256" key="2">
    <source>
        <dbReference type="ARBA" id="ARBA00023065"/>
    </source>
</evidence>
<dbReference type="Proteomes" id="UP001519342">
    <property type="component" value="Unassembled WGS sequence"/>
</dbReference>
<evidence type="ECO:0000256" key="1">
    <source>
        <dbReference type="ARBA" id="ARBA00022448"/>
    </source>
</evidence>
<dbReference type="PANTHER" id="PTHR38682">
    <property type="entry name" value="V-TYPE ATP SYNTHASE SUBUNIT C"/>
    <property type="match status" value="1"/>
</dbReference>
<evidence type="ECO:0000313" key="3">
    <source>
        <dbReference type="EMBL" id="MBP1925495.1"/>
    </source>
</evidence>
<accession>A0ABS4GCR8</accession>
<name>A0ABS4GCR8_9FIRM</name>
<dbReference type="InterPro" id="IPR036079">
    <property type="entry name" value="ATPase_csu/dsu_sf"/>
</dbReference>
<dbReference type="SUPFAM" id="SSF103486">
    <property type="entry name" value="V-type ATP synthase subunit C"/>
    <property type="match status" value="1"/>
</dbReference>
<dbReference type="RefSeq" id="WP_209511226.1">
    <property type="nucleotide sequence ID" value="NZ_JAGGKS010000003.1"/>
</dbReference>
<gene>
    <name evidence="3" type="ORF">J2Z76_001354</name>
</gene>
<organism evidence="3 4">
    <name type="scientific">Sedimentibacter acidaminivorans</name>
    <dbReference type="NCBI Taxonomy" id="913099"/>
    <lineage>
        <taxon>Bacteria</taxon>
        <taxon>Bacillati</taxon>
        <taxon>Bacillota</taxon>
        <taxon>Tissierellia</taxon>
        <taxon>Sedimentibacter</taxon>
    </lineage>
</organism>
<evidence type="ECO:0000313" key="4">
    <source>
        <dbReference type="Proteomes" id="UP001519342"/>
    </source>
</evidence>
<sequence>MNPYISYEAINTKIKSKKGHILTKEDWEQILGFTKVEQFTEFLKNKSEIKKAFQDVEYNDIHRDSLETILGIYKTIEIEQILRYCSGPYKEFLITLLMESEIADISLILRKISRGEDLKWIEQRFVHSENYTKLDYTKLLSSRSVVEFTENLKGSPYYHGLKTLTNEDAIKREFHIEMKLQVVLYKNLMKKAEKLNDKDIETVKEIVGFKIDLENIQWIYRAISFYNISPEEMLIYSLDGGKKITYSRLKSLCYVKTKEEFKNLVKNYMNFDLFKGVSDSTTDIGVDYNMNYFLKNNKYYNIGSVISYIYKLGIIIDDLTCIVEGIKYKVPKEKLKGYLVHKF</sequence>
<protein>
    <submittedName>
        <fullName evidence="3">V/A-type H+-transporting ATPase subunit C</fullName>
    </submittedName>
</protein>
<dbReference type="InterPro" id="IPR044911">
    <property type="entry name" value="V-type_ATPase_csu/dsu_dom_3"/>
</dbReference>
<keyword evidence="4" id="KW-1185">Reference proteome</keyword>